<dbReference type="Proteomes" id="UP000230292">
    <property type="component" value="Unassembled WGS sequence"/>
</dbReference>
<proteinExistence type="predicted"/>
<keyword evidence="1" id="KW-1133">Transmembrane helix</keyword>
<comment type="caution">
    <text evidence="2">The sequence shown here is derived from an EMBL/GenBank/DDBJ whole genome shotgun (WGS) entry which is preliminary data.</text>
</comment>
<protein>
    <submittedName>
        <fullName evidence="2">Uncharacterized protein</fullName>
    </submittedName>
</protein>
<gene>
    <name evidence="2" type="ORF">COW24_05830</name>
</gene>
<reference evidence="2 3" key="1">
    <citation type="submission" date="2017-09" db="EMBL/GenBank/DDBJ databases">
        <title>Depth-based differentiation of microbial function through sediment-hosted aquifers and enrichment of novel symbionts in the deep terrestrial subsurface.</title>
        <authorList>
            <person name="Probst A.J."/>
            <person name="Ladd B."/>
            <person name="Jarett J.K."/>
            <person name="Geller-Mcgrath D.E."/>
            <person name="Sieber C.M."/>
            <person name="Emerson J.B."/>
            <person name="Anantharaman K."/>
            <person name="Thomas B.C."/>
            <person name="Malmstrom R."/>
            <person name="Stieglmeier M."/>
            <person name="Klingl A."/>
            <person name="Woyke T."/>
            <person name="Ryan C.M."/>
            <person name="Banfield J.F."/>
        </authorList>
    </citation>
    <scope>NUCLEOTIDE SEQUENCE [LARGE SCALE GENOMIC DNA]</scope>
    <source>
        <strain evidence="2">CG15_BIG_FIL_POST_REV_8_21_14_020_45_12</strain>
    </source>
</reference>
<keyword evidence="1" id="KW-0812">Transmembrane</keyword>
<name>A0A2M7H291_9BACT</name>
<keyword evidence="1" id="KW-0472">Membrane</keyword>
<dbReference type="AlphaFoldDB" id="A0A2M7H291"/>
<dbReference type="EMBL" id="PFGC01000060">
    <property type="protein sequence ID" value="PIW36355.1"/>
    <property type="molecule type" value="Genomic_DNA"/>
</dbReference>
<accession>A0A2M7H291</accession>
<evidence type="ECO:0000313" key="2">
    <source>
        <dbReference type="EMBL" id="PIW36355.1"/>
    </source>
</evidence>
<organism evidence="2 3">
    <name type="scientific">Candidatus Kerfeldbacteria bacterium CG15_BIG_FIL_POST_REV_8_21_14_020_45_12</name>
    <dbReference type="NCBI Taxonomy" id="2014247"/>
    <lineage>
        <taxon>Bacteria</taxon>
        <taxon>Candidatus Kerfeldiibacteriota</taxon>
    </lineage>
</organism>
<evidence type="ECO:0000256" key="1">
    <source>
        <dbReference type="SAM" id="Phobius"/>
    </source>
</evidence>
<feature type="transmembrane region" description="Helical" evidence="1">
    <location>
        <begin position="20"/>
        <end position="43"/>
    </location>
</feature>
<evidence type="ECO:0000313" key="3">
    <source>
        <dbReference type="Proteomes" id="UP000230292"/>
    </source>
</evidence>
<sequence length="476" mass="52356">MRLHLSKTSRVYHTDQRGSAFLLTLFFSAMFLMMFGAVLSFIVTQHKAVQHEVWKAQALHAAEGGVQYYRWHLSHNPTEFTEDTGARTFLDSDGQTFAPYTLTVTEPAVGSTIVRITANATPEANTNIHAIVSSLYGKPSLAHYAFLTNSNVWFGDTENISGEIHSNGGIRMDGTGDSVISSEQLTYICGSEHGCSDEEKDGVWGTGQIPELWSYPTEHIDFDGISAQLSDVVDEASVGGIDLPDSGALGYYIVFSPDDTLTVNTVTSLYSPVYGYDGTAWVYESIDKKTWTPLSGYTNIPIPENGIIHVADDTWVSGSVSSSLLLYASRDSSSAKGPASIYIQESITYDSAASDPSLGLISQQDILIPLRSEDNLSIDAALVAIGGHAFRYYYPASSSEPYKTYALRDRIETYGTIITNTLWTWSWVSCDTCPVVSGYSENQITYDPNLRYSPPPGFPTQDEYAFISWEEQEINQ</sequence>